<dbReference type="AlphaFoldDB" id="A0A396IFA8"/>
<organism evidence="1">
    <name type="scientific">Medicago truncatula</name>
    <name type="common">Barrel medic</name>
    <name type="synonym">Medicago tribuloides</name>
    <dbReference type="NCBI Taxonomy" id="3880"/>
    <lineage>
        <taxon>Eukaryota</taxon>
        <taxon>Viridiplantae</taxon>
        <taxon>Streptophyta</taxon>
        <taxon>Embryophyta</taxon>
        <taxon>Tracheophyta</taxon>
        <taxon>Spermatophyta</taxon>
        <taxon>Magnoliopsida</taxon>
        <taxon>eudicotyledons</taxon>
        <taxon>Gunneridae</taxon>
        <taxon>Pentapetalae</taxon>
        <taxon>rosids</taxon>
        <taxon>fabids</taxon>
        <taxon>Fabales</taxon>
        <taxon>Fabaceae</taxon>
        <taxon>Papilionoideae</taxon>
        <taxon>50 kb inversion clade</taxon>
        <taxon>NPAAA clade</taxon>
        <taxon>Hologalegina</taxon>
        <taxon>IRL clade</taxon>
        <taxon>Trifolieae</taxon>
        <taxon>Medicago</taxon>
    </lineage>
</organism>
<dbReference type="Proteomes" id="UP000265566">
    <property type="component" value="Chromosome 4"/>
</dbReference>
<dbReference type="EMBL" id="PSQE01000004">
    <property type="protein sequence ID" value="RHN62914.1"/>
    <property type="molecule type" value="Genomic_DNA"/>
</dbReference>
<comment type="caution">
    <text evidence="1">The sequence shown here is derived from an EMBL/GenBank/DDBJ whole genome shotgun (WGS) entry which is preliminary data.</text>
</comment>
<accession>A0A396IFA8</accession>
<name>A0A396IFA8_MEDTR</name>
<dbReference type="Gramene" id="rna25550">
    <property type="protein sequence ID" value="RHN62914.1"/>
    <property type="gene ID" value="gene25550"/>
</dbReference>
<evidence type="ECO:0000313" key="1">
    <source>
        <dbReference type="EMBL" id="RHN62914.1"/>
    </source>
</evidence>
<reference evidence="1" key="1">
    <citation type="journal article" date="2018" name="Nat. Plants">
        <title>Whole-genome landscape of Medicago truncatula symbiotic genes.</title>
        <authorList>
            <person name="Pecrix Y."/>
            <person name="Gamas P."/>
            <person name="Carrere S."/>
        </authorList>
    </citation>
    <scope>NUCLEOTIDE SEQUENCE</scope>
    <source>
        <tissue evidence="1">Leaves</tissue>
    </source>
</reference>
<proteinExistence type="predicted"/>
<sequence>MNTVFIHKMNTVGMIIRYFPFFIFFLSLFLFLSPSLQFSLTVLSSLSSHLPLLCQYTESCKRDEKLNGSLTEDIERISDGIRERRGCRRRWWSLLTTTVVVRTEVGRRWNNRERGHTKSKNEEEGVGGGCC</sequence>
<protein>
    <submittedName>
        <fullName evidence="1">Uncharacterized protein</fullName>
    </submittedName>
</protein>
<gene>
    <name evidence="1" type="ORF">MtrunA17_Chr4g0052631</name>
</gene>